<organism evidence="2 3">
    <name type="scientific">Fischerella muscicola CCMEE 5323</name>
    <dbReference type="NCBI Taxonomy" id="2019572"/>
    <lineage>
        <taxon>Bacteria</taxon>
        <taxon>Bacillati</taxon>
        <taxon>Cyanobacteriota</taxon>
        <taxon>Cyanophyceae</taxon>
        <taxon>Nostocales</taxon>
        <taxon>Hapalosiphonaceae</taxon>
        <taxon>Fischerella</taxon>
    </lineage>
</organism>
<dbReference type="Proteomes" id="UP000235036">
    <property type="component" value="Unassembled WGS sequence"/>
</dbReference>
<proteinExistence type="predicted"/>
<dbReference type="AlphaFoldDB" id="A0A2N6K4H2"/>
<dbReference type="InterPro" id="IPR036188">
    <property type="entry name" value="FAD/NAD-bd_sf"/>
</dbReference>
<protein>
    <submittedName>
        <fullName evidence="2">Oxygenase</fullName>
    </submittedName>
</protein>
<dbReference type="InterPro" id="IPR041654">
    <property type="entry name" value="StyA_sbd"/>
</dbReference>
<reference evidence="2 3" key="1">
    <citation type="submission" date="2017-08" db="EMBL/GenBank/DDBJ databases">
        <title>Genomes of Fischerella (Mastigocladus) sp. strains.</title>
        <authorList>
            <person name="Miller S.R."/>
        </authorList>
    </citation>
    <scope>NUCLEOTIDE SEQUENCE [LARGE SCALE GENOMIC DNA]</scope>
    <source>
        <strain evidence="2 3">CCMEE 5323</strain>
    </source>
</reference>
<evidence type="ECO:0000313" key="2">
    <source>
        <dbReference type="EMBL" id="PLZ90981.1"/>
    </source>
</evidence>
<dbReference type="Gene3D" id="3.50.50.60">
    <property type="entry name" value="FAD/NAD(P)-binding domain"/>
    <property type="match status" value="3"/>
</dbReference>
<dbReference type="Pfam" id="PF17885">
    <property type="entry name" value="Smoa_sbd"/>
    <property type="match status" value="1"/>
</dbReference>
<keyword evidence="3" id="KW-1185">Reference proteome</keyword>
<dbReference type="SUPFAM" id="SSF51905">
    <property type="entry name" value="FAD/NAD(P)-binding domain"/>
    <property type="match status" value="1"/>
</dbReference>
<name>A0A2N6K4H2_FISMU</name>
<comment type="caution">
    <text evidence="2">The sequence shown here is derived from an EMBL/GenBank/DDBJ whole genome shotgun (WGS) entry which is preliminary data.</text>
</comment>
<gene>
    <name evidence="2" type="ORF">CEN44_09620</name>
</gene>
<feature type="domain" description="Styrene monooxygenase StyA putative substrate binding" evidence="1">
    <location>
        <begin position="146"/>
        <end position="253"/>
    </location>
</feature>
<dbReference type="RefSeq" id="WP_102205145.1">
    <property type="nucleotide sequence ID" value="NZ_CAWNVR010000285.1"/>
</dbReference>
<accession>A0A2N6K4H2</accession>
<dbReference type="EMBL" id="NRQW01000196">
    <property type="protein sequence ID" value="PLZ90981.1"/>
    <property type="molecule type" value="Genomic_DNA"/>
</dbReference>
<evidence type="ECO:0000313" key="3">
    <source>
        <dbReference type="Proteomes" id="UP000235036"/>
    </source>
</evidence>
<sequence>MRRIGIIGAGQAGLHLGIGLVDAGYAVTLYSDRTPEAILNGKPMALPLLFPNALQLERDLGINFWDNEFPGCDRFHNEIYDPEGNLALTLSSDLEQPWQGVDQRLKFFTWMQEFVKRGGELVIQAMTPQDLEECVQNYDLVVVAVGRGSFSTLFARDAEKSKHDQPKRHLAGGLFTGLKGEAIDYRTFRVTNLPGIGEMMQVPFYAKDKIPAYAVAFEAHPGGVMDQFSQVQSGQELLEVSKKVIQQLKPGDYEIVKDMQLVDDQAWVKGAITPIVRQPIGHLPSGAIVMGIGDAVILHDPLAAQGANNATKMAHLVKQRIIEHGNQRFDESWMQGVFDEFWNYAQYTQTLTDCFLNPPEHMRDIMVAMAQNPEVLKDHFNGMNHPPSIAAWFDAESSKKYLAQKKACVGVGG</sequence>
<evidence type="ECO:0000259" key="1">
    <source>
        <dbReference type="Pfam" id="PF17885"/>
    </source>
</evidence>